<evidence type="ECO:0000256" key="7">
    <source>
        <dbReference type="ARBA" id="ARBA00022741"/>
    </source>
</evidence>
<keyword evidence="7 13" id="KW-0547">Nucleotide-binding</keyword>
<evidence type="ECO:0000313" key="16">
    <source>
        <dbReference type="EMBL" id="GAA2359704.1"/>
    </source>
</evidence>
<evidence type="ECO:0000256" key="13">
    <source>
        <dbReference type="HAMAP-Rule" id="MF_00065"/>
    </source>
</evidence>
<dbReference type="SUPFAM" id="SSF52540">
    <property type="entry name" value="P-loop containing nucleoside triphosphate hydrolases"/>
    <property type="match status" value="1"/>
</dbReference>
<evidence type="ECO:0000256" key="14">
    <source>
        <dbReference type="RuleBase" id="RU004347"/>
    </source>
</evidence>
<dbReference type="InterPro" id="IPR027417">
    <property type="entry name" value="P-loop_NTPase"/>
</dbReference>
<evidence type="ECO:0000256" key="12">
    <source>
        <dbReference type="ARBA" id="ARBA00031464"/>
    </source>
</evidence>
<keyword evidence="13" id="KW-0597">Phosphoprotein</keyword>
<dbReference type="PANTHER" id="PTHR11055:SF1">
    <property type="entry name" value="PAPS SYNTHETASE, ISOFORM D"/>
    <property type="match status" value="1"/>
</dbReference>
<evidence type="ECO:0000256" key="1">
    <source>
        <dbReference type="ARBA" id="ARBA00001823"/>
    </source>
</evidence>
<sequence>MLPNLEWHASAVRREQRVGRGSTVWLTGLSASGKSSVAAELERRLIAGGRPAYRLDGDNLRHGLNSDLGFAADDRTENVRRVGEVACLFADAGLVAVVSLISPYRADRARARERHRATGLRFVEVFVDTPLEICESRDPKGMYAKARAGELTGFTGVDAPYEPPLSAELVLRPGMGDSAAMAGLIEEALGRA</sequence>
<keyword evidence="9 13" id="KW-0067">ATP-binding</keyword>
<evidence type="ECO:0000256" key="2">
    <source>
        <dbReference type="ARBA" id="ARBA00002632"/>
    </source>
</evidence>
<feature type="domain" description="APS kinase" evidence="15">
    <location>
        <begin position="20"/>
        <end position="171"/>
    </location>
</feature>
<evidence type="ECO:0000256" key="11">
    <source>
        <dbReference type="ARBA" id="ARBA00031393"/>
    </source>
</evidence>
<name>A0ABP5TSH0_9PSEU</name>
<keyword evidence="8 13" id="KW-0418">Kinase</keyword>
<dbReference type="Pfam" id="PF01583">
    <property type="entry name" value="APS_kinase"/>
    <property type="match status" value="1"/>
</dbReference>
<keyword evidence="17" id="KW-1185">Reference proteome</keyword>
<accession>A0ABP5TSH0</accession>
<evidence type="ECO:0000256" key="6">
    <source>
        <dbReference type="ARBA" id="ARBA00022679"/>
    </source>
</evidence>
<dbReference type="HAMAP" id="MF_00065">
    <property type="entry name" value="Adenylyl_sulf_kinase"/>
    <property type="match status" value="1"/>
</dbReference>
<evidence type="ECO:0000256" key="5">
    <source>
        <dbReference type="ARBA" id="ARBA00012121"/>
    </source>
</evidence>
<keyword evidence="6 13" id="KW-0808">Transferase</keyword>
<dbReference type="NCBIfam" id="TIGR00455">
    <property type="entry name" value="apsK"/>
    <property type="match status" value="1"/>
</dbReference>
<proteinExistence type="inferred from homology"/>
<evidence type="ECO:0000256" key="3">
    <source>
        <dbReference type="ARBA" id="ARBA00004806"/>
    </source>
</evidence>
<evidence type="ECO:0000256" key="8">
    <source>
        <dbReference type="ARBA" id="ARBA00022777"/>
    </source>
</evidence>
<protein>
    <recommendedName>
        <fullName evidence="5 13">Adenylyl-sulfate kinase</fullName>
        <ecNumber evidence="5 13">2.7.1.25</ecNumber>
    </recommendedName>
    <alternativeName>
        <fullName evidence="11 13">APS kinase</fullName>
    </alternativeName>
    <alternativeName>
        <fullName evidence="12 13">ATP adenosine-5'-phosphosulfate 3'-phosphotransferase</fullName>
    </alternativeName>
    <alternativeName>
        <fullName evidence="10 13">Adenosine-5'-phosphosulfate kinase</fullName>
    </alternativeName>
</protein>
<dbReference type="EMBL" id="BAAARA010000021">
    <property type="protein sequence ID" value="GAA2359704.1"/>
    <property type="molecule type" value="Genomic_DNA"/>
</dbReference>
<gene>
    <name evidence="13" type="primary">cysC</name>
    <name evidence="16" type="ORF">GCM10009854_43200</name>
</gene>
<organism evidence="16 17">
    <name type="scientific">Saccharopolyspora halophila</name>
    <dbReference type="NCBI Taxonomy" id="405551"/>
    <lineage>
        <taxon>Bacteria</taxon>
        <taxon>Bacillati</taxon>
        <taxon>Actinomycetota</taxon>
        <taxon>Actinomycetes</taxon>
        <taxon>Pseudonocardiales</taxon>
        <taxon>Pseudonocardiaceae</taxon>
        <taxon>Saccharopolyspora</taxon>
    </lineage>
</organism>
<dbReference type="EC" id="2.7.1.25" evidence="5 13"/>
<evidence type="ECO:0000256" key="4">
    <source>
        <dbReference type="ARBA" id="ARBA00007008"/>
    </source>
</evidence>
<dbReference type="Gene3D" id="3.40.50.300">
    <property type="entry name" value="P-loop containing nucleotide triphosphate hydrolases"/>
    <property type="match status" value="1"/>
</dbReference>
<dbReference type="Proteomes" id="UP001501218">
    <property type="component" value="Unassembled WGS sequence"/>
</dbReference>
<feature type="active site" description="Phosphoserine intermediate" evidence="13">
    <location>
        <position position="102"/>
    </location>
</feature>
<evidence type="ECO:0000259" key="15">
    <source>
        <dbReference type="Pfam" id="PF01583"/>
    </source>
</evidence>
<dbReference type="CDD" id="cd02027">
    <property type="entry name" value="APSK"/>
    <property type="match status" value="1"/>
</dbReference>
<feature type="binding site" evidence="13">
    <location>
        <begin position="28"/>
        <end position="35"/>
    </location>
    <ligand>
        <name>ATP</name>
        <dbReference type="ChEBI" id="CHEBI:30616"/>
    </ligand>
</feature>
<dbReference type="PANTHER" id="PTHR11055">
    <property type="entry name" value="BIFUNCTIONAL 3'-PHOSPHOADENOSINE 5'-PHOSPHOSULFATE SYNTHASE"/>
    <property type="match status" value="1"/>
</dbReference>
<dbReference type="InterPro" id="IPR002891">
    <property type="entry name" value="APS"/>
</dbReference>
<dbReference type="NCBIfam" id="NF003013">
    <property type="entry name" value="PRK03846.1"/>
    <property type="match status" value="1"/>
</dbReference>
<evidence type="ECO:0000313" key="17">
    <source>
        <dbReference type="Proteomes" id="UP001501218"/>
    </source>
</evidence>
<evidence type="ECO:0000256" key="9">
    <source>
        <dbReference type="ARBA" id="ARBA00022840"/>
    </source>
</evidence>
<reference evidence="17" key="1">
    <citation type="journal article" date="2019" name="Int. J. Syst. Evol. Microbiol.">
        <title>The Global Catalogue of Microorganisms (GCM) 10K type strain sequencing project: providing services to taxonomists for standard genome sequencing and annotation.</title>
        <authorList>
            <consortium name="The Broad Institute Genomics Platform"/>
            <consortium name="The Broad Institute Genome Sequencing Center for Infectious Disease"/>
            <person name="Wu L."/>
            <person name="Ma J."/>
        </authorList>
    </citation>
    <scope>NUCLEOTIDE SEQUENCE [LARGE SCALE GENOMIC DNA]</scope>
    <source>
        <strain evidence="17">JCM 16221</strain>
    </source>
</reference>
<comment type="pathway">
    <text evidence="3 13 14">Sulfur metabolism; hydrogen sulfide biosynthesis; sulfite from sulfate: step 2/3.</text>
</comment>
<comment type="caution">
    <text evidence="16">The sequence shown here is derived from an EMBL/GenBank/DDBJ whole genome shotgun (WGS) entry which is preliminary data.</text>
</comment>
<comment type="similarity">
    <text evidence="4 13 14">Belongs to the APS kinase family.</text>
</comment>
<dbReference type="InterPro" id="IPR059117">
    <property type="entry name" value="APS_kinase_dom"/>
</dbReference>
<comment type="catalytic activity">
    <reaction evidence="1 13 14">
        <text>adenosine 5'-phosphosulfate + ATP = 3'-phosphoadenylyl sulfate + ADP + H(+)</text>
        <dbReference type="Rhea" id="RHEA:24152"/>
        <dbReference type="ChEBI" id="CHEBI:15378"/>
        <dbReference type="ChEBI" id="CHEBI:30616"/>
        <dbReference type="ChEBI" id="CHEBI:58243"/>
        <dbReference type="ChEBI" id="CHEBI:58339"/>
        <dbReference type="ChEBI" id="CHEBI:456216"/>
        <dbReference type="EC" id="2.7.1.25"/>
    </reaction>
</comment>
<comment type="function">
    <text evidence="2 13 14">Catalyzes the synthesis of activated sulfate.</text>
</comment>
<evidence type="ECO:0000256" key="10">
    <source>
        <dbReference type="ARBA" id="ARBA00029724"/>
    </source>
</evidence>